<dbReference type="PANTHER" id="PTHR43445">
    <property type="entry name" value="UDP-N-ACETYLMURAMATE--L-ALANINE LIGASE-RELATED"/>
    <property type="match status" value="1"/>
</dbReference>
<dbReference type="Proteomes" id="UP000199158">
    <property type="component" value="Unassembled WGS sequence"/>
</dbReference>
<keyword evidence="10 14" id="KW-0573">Peptidoglycan synthesis</keyword>
<feature type="binding site" evidence="14">
    <location>
        <begin position="121"/>
        <end position="127"/>
    </location>
    <ligand>
        <name>ATP</name>
        <dbReference type="ChEBI" id="CHEBI:30616"/>
    </ligand>
</feature>
<dbReference type="Pfam" id="PF02875">
    <property type="entry name" value="Mur_ligase_C"/>
    <property type="match status" value="1"/>
</dbReference>
<dbReference type="SUPFAM" id="SSF51984">
    <property type="entry name" value="MurCD N-terminal domain"/>
    <property type="match status" value="1"/>
</dbReference>
<protein>
    <recommendedName>
        <fullName evidence="3 14">UDP-N-acetylmuramate--L-alanine ligase</fullName>
        <ecNumber evidence="3 14">6.3.2.8</ecNumber>
    </recommendedName>
    <alternativeName>
        <fullName evidence="14">UDP-N-acetylmuramoyl-L-alanine synthetase</fullName>
    </alternativeName>
</protein>
<keyword evidence="7 14" id="KW-0547">Nucleotide-binding</keyword>
<dbReference type="InterPro" id="IPR005758">
    <property type="entry name" value="UDP-N-AcMur_Ala_ligase_MurC"/>
</dbReference>
<dbReference type="GO" id="GO:0009252">
    <property type="term" value="P:peptidoglycan biosynthetic process"/>
    <property type="evidence" value="ECO:0007669"/>
    <property type="project" value="UniProtKB-UniRule"/>
</dbReference>
<dbReference type="GO" id="GO:0071555">
    <property type="term" value="P:cell wall organization"/>
    <property type="evidence" value="ECO:0007669"/>
    <property type="project" value="UniProtKB-KW"/>
</dbReference>
<evidence type="ECO:0000256" key="3">
    <source>
        <dbReference type="ARBA" id="ARBA00012211"/>
    </source>
</evidence>
<keyword evidence="19" id="KW-1185">Reference proteome</keyword>
<proteinExistence type="inferred from homology"/>
<dbReference type="EMBL" id="FOCG01000001">
    <property type="protein sequence ID" value="SEM56947.1"/>
    <property type="molecule type" value="Genomic_DNA"/>
</dbReference>
<dbReference type="InterPro" id="IPR000713">
    <property type="entry name" value="Mur_ligase_N"/>
</dbReference>
<dbReference type="AlphaFoldDB" id="A0A1H7ZHP0"/>
<evidence type="ECO:0000313" key="19">
    <source>
        <dbReference type="Proteomes" id="UP000199158"/>
    </source>
</evidence>
<dbReference type="Pfam" id="PF08245">
    <property type="entry name" value="Mur_ligase_M"/>
    <property type="match status" value="1"/>
</dbReference>
<comment type="catalytic activity">
    <reaction evidence="13 14">
        <text>UDP-N-acetyl-alpha-D-muramate + L-alanine + ATP = UDP-N-acetyl-alpha-D-muramoyl-L-alanine + ADP + phosphate + H(+)</text>
        <dbReference type="Rhea" id="RHEA:23372"/>
        <dbReference type="ChEBI" id="CHEBI:15378"/>
        <dbReference type="ChEBI" id="CHEBI:30616"/>
        <dbReference type="ChEBI" id="CHEBI:43474"/>
        <dbReference type="ChEBI" id="CHEBI:57972"/>
        <dbReference type="ChEBI" id="CHEBI:70757"/>
        <dbReference type="ChEBI" id="CHEBI:83898"/>
        <dbReference type="ChEBI" id="CHEBI:456216"/>
        <dbReference type="EC" id="6.3.2.8"/>
    </reaction>
</comment>
<evidence type="ECO:0000313" key="18">
    <source>
        <dbReference type="EMBL" id="SEM56947.1"/>
    </source>
</evidence>
<keyword evidence="11 14" id="KW-0131">Cell cycle</keyword>
<evidence type="ECO:0000259" key="16">
    <source>
        <dbReference type="Pfam" id="PF02875"/>
    </source>
</evidence>
<accession>A0A1H7ZHP0</accession>
<evidence type="ECO:0000259" key="17">
    <source>
        <dbReference type="Pfam" id="PF08245"/>
    </source>
</evidence>
<evidence type="ECO:0000256" key="5">
    <source>
        <dbReference type="ARBA" id="ARBA00022598"/>
    </source>
</evidence>
<keyword evidence="9 14" id="KW-0133">Cell shape</keyword>
<evidence type="ECO:0000256" key="14">
    <source>
        <dbReference type="HAMAP-Rule" id="MF_00046"/>
    </source>
</evidence>
<keyword evidence="6 14" id="KW-0132">Cell division</keyword>
<feature type="domain" description="Mur ligase central" evidence="17">
    <location>
        <begin position="119"/>
        <end position="297"/>
    </location>
</feature>
<evidence type="ECO:0000256" key="1">
    <source>
        <dbReference type="ARBA" id="ARBA00004496"/>
    </source>
</evidence>
<dbReference type="InterPro" id="IPR013221">
    <property type="entry name" value="Mur_ligase_cen"/>
</dbReference>
<dbReference type="InterPro" id="IPR036615">
    <property type="entry name" value="Mur_ligase_C_dom_sf"/>
</dbReference>
<feature type="domain" description="Mur ligase N-terminal catalytic" evidence="15">
    <location>
        <begin position="14"/>
        <end position="110"/>
    </location>
</feature>
<evidence type="ECO:0000256" key="13">
    <source>
        <dbReference type="ARBA" id="ARBA00047833"/>
    </source>
</evidence>
<evidence type="ECO:0000256" key="4">
    <source>
        <dbReference type="ARBA" id="ARBA00022490"/>
    </source>
</evidence>
<dbReference type="Gene3D" id="3.40.50.720">
    <property type="entry name" value="NAD(P)-binding Rossmann-like Domain"/>
    <property type="match status" value="1"/>
</dbReference>
<evidence type="ECO:0000256" key="6">
    <source>
        <dbReference type="ARBA" id="ARBA00022618"/>
    </source>
</evidence>
<evidence type="ECO:0000259" key="15">
    <source>
        <dbReference type="Pfam" id="PF01225"/>
    </source>
</evidence>
<dbReference type="SUPFAM" id="SSF53623">
    <property type="entry name" value="MurD-like peptide ligases, catalytic domain"/>
    <property type="match status" value="1"/>
</dbReference>
<dbReference type="InterPro" id="IPR050061">
    <property type="entry name" value="MurCDEF_pg_biosynth"/>
</dbReference>
<keyword evidence="12 14" id="KW-0961">Cell wall biogenesis/degradation</keyword>
<dbReference type="Gene3D" id="3.40.1190.10">
    <property type="entry name" value="Mur-like, catalytic domain"/>
    <property type="match status" value="1"/>
</dbReference>
<evidence type="ECO:0000256" key="11">
    <source>
        <dbReference type="ARBA" id="ARBA00023306"/>
    </source>
</evidence>
<reference evidence="18 19" key="1">
    <citation type="submission" date="2016-10" db="EMBL/GenBank/DDBJ databases">
        <authorList>
            <person name="de Groot N.N."/>
        </authorList>
    </citation>
    <scope>NUCLEOTIDE SEQUENCE [LARGE SCALE GENOMIC DNA]</scope>
    <source>
        <strain evidence="18 19">CGMCC 1.5070</strain>
    </source>
</reference>
<dbReference type="SUPFAM" id="SSF53244">
    <property type="entry name" value="MurD-like peptide ligases, peptide-binding domain"/>
    <property type="match status" value="1"/>
</dbReference>
<comment type="pathway">
    <text evidence="2 14">Cell wall biogenesis; peptidoglycan biosynthesis.</text>
</comment>
<dbReference type="GO" id="GO:0051301">
    <property type="term" value="P:cell division"/>
    <property type="evidence" value="ECO:0007669"/>
    <property type="project" value="UniProtKB-KW"/>
</dbReference>
<dbReference type="Pfam" id="PF01225">
    <property type="entry name" value="Mur_ligase"/>
    <property type="match status" value="1"/>
</dbReference>
<comment type="subcellular location">
    <subcellularLocation>
        <location evidence="1 14">Cytoplasm</location>
    </subcellularLocation>
</comment>
<dbReference type="OrthoDB" id="9804126at2"/>
<dbReference type="HAMAP" id="MF_00046">
    <property type="entry name" value="MurC"/>
    <property type="match status" value="1"/>
</dbReference>
<evidence type="ECO:0000256" key="7">
    <source>
        <dbReference type="ARBA" id="ARBA00022741"/>
    </source>
</evidence>
<keyword evidence="5 14" id="KW-0436">Ligase</keyword>
<dbReference type="PANTHER" id="PTHR43445:SF3">
    <property type="entry name" value="UDP-N-ACETYLMURAMATE--L-ALANINE LIGASE"/>
    <property type="match status" value="1"/>
</dbReference>
<evidence type="ECO:0000256" key="12">
    <source>
        <dbReference type="ARBA" id="ARBA00023316"/>
    </source>
</evidence>
<dbReference type="InterPro" id="IPR004101">
    <property type="entry name" value="Mur_ligase_C"/>
</dbReference>
<comment type="similarity">
    <text evidence="14">Belongs to the MurCDEF family.</text>
</comment>
<keyword evidence="4 14" id="KW-0963">Cytoplasm</keyword>
<gene>
    <name evidence="14" type="primary">murC</name>
    <name evidence="18" type="ORF">SAMN05216180_0630</name>
</gene>
<feature type="domain" description="Mur ligase C-terminal" evidence="16">
    <location>
        <begin position="319"/>
        <end position="444"/>
    </location>
</feature>
<dbReference type="GO" id="GO:0005737">
    <property type="term" value="C:cytoplasm"/>
    <property type="evidence" value="ECO:0007669"/>
    <property type="project" value="UniProtKB-SubCell"/>
</dbReference>
<name>A0A1H7ZHP0_9FIRM</name>
<evidence type="ECO:0000256" key="8">
    <source>
        <dbReference type="ARBA" id="ARBA00022840"/>
    </source>
</evidence>
<sequence length="460" mass="50768">MTIIDENILEGKKHVHFIGIGGSGMFPLVQILHAEGYYITGSDNNETDTVNYEREVLGIPVTIGQYAQNIEGADLIVYTSAILKDNEELVAALSSGVPCLERSQLLGLITGKYSNCICVSGTHGKTTTSAMLTQIVLGAGLDPTAVIGGKLPVIHGSGRVGKSDVMVCEACEFCDHFLMLNPDISIILNIDADHLDYFGTLDNIIASFRKFAQKTTKLLIVNGDNSNSMKAVEGLDKQLITFGWEPINDYYPANIRYNKGIHTEFDLMYHGELVQHIELKVPGKHNILNATAACAAALYVGAKPCDLHEHLWEFGGAGRRFQVMGKVRGITIVDDYAHHPAELEVTLRTAKEMDFNKVWAVFQPFTYSRTALLLDDFVRVLSIADRVVMSEIMGSREVNTYNIYTKDLADKIDGSVWYNTFEEMADYVMSHAEDGDLVITLGCGDINKCAKMMVEDYALK</sequence>
<evidence type="ECO:0000256" key="10">
    <source>
        <dbReference type="ARBA" id="ARBA00022984"/>
    </source>
</evidence>
<dbReference type="GO" id="GO:0008360">
    <property type="term" value="P:regulation of cell shape"/>
    <property type="evidence" value="ECO:0007669"/>
    <property type="project" value="UniProtKB-KW"/>
</dbReference>
<evidence type="ECO:0000256" key="2">
    <source>
        <dbReference type="ARBA" id="ARBA00004752"/>
    </source>
</evidence>
<organism evidence="18 19">
    <name type="scientific">Hydrogenoanaerobacterium saccharovorans</name>
    <dbReference type="NCBI Taxonomy" id="474960"/>
    <lineage>
        <taxon>Bacteria</taxon>
        <taxon>Bacillati</taxon>
        <taxon>Bacillota</taxon>
        <taxon>Clostridia</taxon>
        <taxon>Eubacteriales</taxon>
        <taxon>Oscillospiraceae</taxon>
        <taxon>Hydrogenoanaerobacterium</taxon>
    </lineage>
</organism>
<evidence type="ECO:0000256" key="9">
    <source>
        <dbReference type="ARBA" id="ARBA00022960"/>
    </source>
</evidence>
<keyword evidence="8 14" id="KW-0067">ATP-binding</keyword>
<dbReference type="InterPro" id="IPR036565">
    <property type="entry name" value="Mur-like_cat_sf"/>
</dbReference>
<dbReference type="EC" id="6.3.2.8" evidence="3 14"/>
<dbReference type="RefSeq" id="WP_092751538.1">
    <property type="nucleotide sequence ID" value="NZ_FOCG01000001.1"/>
</dbReference>
<dbReference type="UniPathway" id="UPA00219"/>
<dbReference type="NCBIfam" id="TIGR01082">
    <property type="entry name" value="murC"/>
    <property type="match status" value="1"/>
</dbReference>
<dbReference type="Gene3D" id="3.90.190.20">
    <property type="entry name" value="Mur ligase, C-terminal domain"/>
    <property type="match status" value="1"/>
</dbReference>
<dbReference type="GO" id="GO:0008763">
    <property type="term" value="F:UDP-N-acetylmuramate-L-alanine ligase activity"/>
    <property type="evidence" value="ECO:0007669"/>
    <property type="project" value="UniProtKB-UniRule"/>
</dbReference>
<comment type="function">
    <text evidence="14">Cell wall formation.</text>
</comment>
<dbReference type="GO" id="GO:0005524">
    <property type="term" value="F:ATP binding"/>
    <property type="evidence" value="ECO:0007669"/>
    <property type="project" value="UniProtKB-UniRule"/>
</dbReference>
<dbReference type="STRING" id="474960.SAMN05216180_0630"/>